<accession>A0A1I8BMF3</accession>
<sequence>LHTDATTQNLNNNKTKVFNNEENINQITPSTALLLKQQKLKGERIKENINLDDPFNHNKNDERKNRTLGILEILKDEGPFSTRIDLINNRKQIKINKIDCKIFLYF</sequence>
<proteinExistence type="predicted"/>
<dbReference type="WBParaSite" id="MhA1_Contig33.frz3.gene1">
    <property type="protein sequence ID" value="MhA1_Contig33.frz3.gene1"/>
    <property type="gene ID" value="MhA1_Contig33.frz3.gene1"/>
</dbReference>
<dbReference type="Proteomes" id="UP000095281">
    <property type="component" value="Unplaced"/>
</dbReference>
<evidence type="ECO:0000313" key="2">
    <source>
        <dbReference type="WBParaSite" id="MhA1_Contig33.frz3.gene1"/>
    </source>
</evidence>
<dbReference type="AlphaFoldDB" id="A0A1I8BMF3"/>
<evidence type="ECO:0000313" key="1">
    <source>
        <dbReference type="Proteomes" id="UP000095281"/>
    </source>
</evidence>
<keyword evidence="1" id="KW-1185">Reference proteome</keyword>
<protein>
    <submittedName>
        <fullName evidence="2">Uncharacterized protein</fullName>
    </submittedName>
</protein>
<reference evidence="2" key="1">
    <citation type="submission" date="2016-11" db="UniProtKB">
        <authorList>
            <consortium name="WormBaseParasite"/>
        </authorList>
    </citation>
    <scope>IDENTIFICATION</scope>
</reference>
<name>A0A1I8BMF3_MELHA</name>
<organism evidence="1 2">
    <name type="scientific">Meloidogyne hapla</name>
    <name type="common">Root-knot nematode worm</name>
    <dbReference type="NCBI Taxonomy" id="6305"/>
    <lineage>
        <taxon>Eukaryota</taxon>
        <taxon>Metazoa</taxon>
        <taxon>Ecdysozoa</taxon>
        <taxon>Nematoda</taxon>
        <taxon>Chromadorea</taxon>
        <taxon>Rhabditida</taxon>
        <taxon>Tylenchina</taxon>
        <taxon>Tylenchomorpha</taxon>
        <taxon>Tylenchoidea</taxon>
        <taxon>Meloidogynidae</taxon>
        <taxon>Meloidogyninae</taxon>
        <taxon>Meloidogyne</taxon>
    </lineage>
</organism>